<dbReference type="Gene3D" id="3.40.630.30">
    <property type="match status" value="1"/>
</dbReference>
<dbReference type="AlphaFoldDB" id="A0A2W0D4W1"/>
<protein>
    <submittedName>
        <fullName evidence="2">GNAT family acetyltransferase</fullName>
        <ecNumber evidence="2">2.3.1.57</ecNumber>
    </submittedName>
</protein>
<proteinExistence type="predicted"/>
<name>A0A2W0D4W1_9BACL</name>
<dbReference type="Proteomes" id="UP000247459">
    <property type="component" value="Unassembled WGS sequence"/>
</dbReference>
<comment type="caution">
    <text evidence="2">The sequence shown here is derived from an EMBL/GenBank/DDBJ whole genome shotgun (WGS) entry which is preliminary data.</text>
</comment>
<dbReference type="GO" id="GO:0004145">
    <property type="term" value="F:diamine N-acetyltransferase activity"/>
    <property type="evidence" value="ECO:0007669"/>
    <property type="project" value="UniProtKB-EC"/>
</dbReference>
<dbReference type="EMBL" id="PRLG01000003">
    <property type="protein sequence ID" value="PYY30931.1"/>
    <property type="molecule type" value="Genomic_DNA"/>
</dbReference>
<keyword evidence="2" id="KW-0012">Acyltransferase</keyword>
<dbReference type="EC" id="2.3.1.57" evidence="2"/>
<feature type="domain" description="N-acetyltransferase" evidence="1">
    <location>
        <begin position="20"/>
        <end position="89"/>
    </location>
</feature>
<accession>A0A2W0D4W1</accession>
<dbReference type="InterPro" id="IPR016181">
    <property type="entry name" value="Acyl_CoA_acyltransferase"/>
</dbReference>
<keyword evidence="2" id="KW-0808">Transferase</keyword>
<sequence>MVLITMRILEHFWIKDKGIHQKIGLIRLFDVTDPVIMFDLRLRGEYRGKGIGMVALRWIVSHMFSEYPEVIRIEGHTRVDNMTMRALFAQSLFVLEAYHRKSWRQAGLLFDSVGYAVIREDWENNQATPIPWSTL</sequence>
<dbReference type="Pfam" id="PF00583">
    <property type="entry name" value="Acetyltransf_1"/>
    <property type="match status" value="1"/>
</dbReference>
<dbReference type="SUPFAM" id="SSF55729">
    <property type="entry name" value="Acyl-CoA N-acyltransferases (Nat)"/>
    <property type="match status" value="1"/>
</dbReference>
<dbReference type="InterPro" id="IPR000182">
    <property type="entry name" value="GNAT_dom"/>
</dbReference>
<evidence type="ECO:0000313" key="2">
    <source>
        <dbReference type="EMBL" id="PYY30931.1"/>
    </source>
</evidence>
<reference evidence="2 3" key="1">
    <citation type="submission" date="2018-01" db="EMBL/GenBank/DDBJ databases">
        <title>Genome sequence of the PGP bacterium Paenibacillus illinoisensis E3.</title>
        <authorList>
            <person name="Rolli E."/>
            <person name="Marasco R."/>
            <person name="Bessem C."/>
            <person name="Michoud G."/>
            <person name="Gaiarsa S."/>
            <person name="Borin S."/>
            <person name="Daffonchio D."/>
        </authorList>
    </citation>
    <scope>NUCLEOTIDE SEQUENCE [LARGE SCALE GENOMIC DNA]</scope>
    <source>
        <strain evidence="2 3">E3</strain>
    </source>
</reference>
<evidence type="ECO:0000313" key="3">
    <source>
        <dbReference type="Proteomes" id="UP000247459"/>
    </source>
</evidence>
<organism evidence="2 3">
    <name type="scientific">Paenibacillus illinoisensis</name>
    <dbReference type="NCBI Taxonomy" id="59845"/>
    <lineage>
        <taxon>Bacteria</taxon>
        <taxon>Bacillati</taxon>
        <taxon>Bacillota</taxon>
        <taxon>Bacilli</taxon>
        <taxon>Bacillales</taxon>
        <taxon>Paenibacillaceae</taxon>
        <taxon>Paenibacillus</taxon>
    </lineage>
</organism>
<evidence type="ECO:0000259" key="1">
    <source>
        <dbReference type="Pfam" id="PF00583"/>
    </source>
</evidence>
<gene>
    <name evidence="2" type="ORF">PIL02S_00477</name>
</gene>